<gene>
    <name evidence="4" type="primary">LOC102808028</name>
</gene>
<evidence type="ECO:0000259" key="2">
    <source>
        <dbReference type="PROSITE" id="PS50211"/>
    </source>
</evidence>
<evidence type="ECO:0000313" key="3">
    <source>
        <dbReference type="Proteomes" id="UP000694865"/>
    </source>
</evidence>
<evidence type="ECO:0000313" key="4">
    <source>
        <dbReference type="RefSeq" id="XP_006822126.1"/>
    </source>
</evidence>
<dbReference type="GeneID" id="102808028"/>
<dbReference type="Pfam" id="PF09794">
    <property type="entry name" value="Avl9"/>
    <property type="match status" value="1"/>
</dbReference>
<reference evidence="4" key="1">
    <citation type="submission" date="2025-08" db="UniProtKB">
        <authorList>
            <consortium name="RefSeq"/>
        </authorList>
    </citation>
    <scope>IDENTIFICATION</scope>
    <source>
        <tissue evidence="4">Testes</tissue>
    </source>
</reference>
<dbReference type="PANTHER" id="PTHR31017:SF1">
    <property type="entry name" value="LATE SECRETORY PATHWAY PROTEIN AVL9 HOMOLOG"/>
    <property type="match status" value="1"/>
</dbReference>
<accession>A0ABM0MQ35</accession>
<proteinExistence type="inferred from homology"/>
<evidence type="ECO:0000256" key="1">
    <source>
        <dbReference type="ARBA" id="ARBA00038178"/>
    </source>
</evidence>
<sequence>MAEKCDRIDPVLHVVVVGFHHKKGCQVDYSYPPLIEGCNTDSQQVPEEWKYLPFLALPDGAHHFTEDTVYFHLPDKQNKNVTVYGVSYFRQIESKNLLNRTSDVTRGTVLKSVCILSKLPLYGLFQAKLQLITYAYFKERDFSKTGILKELFENLNLSISSSLTNEPSQIYLGLSVRDLIMHFKHKILVLFKLLLLERRVLIFGSPVKNLCSIILSMVSLFPGMIESGLSESVSYGHGRKLSTNLKLQDFGINTEEYLDVQFSHLPNYSHKPNKVSPNNQEKEVLIETSSNEKITAVNNDLASSAKPADNQSRVDKEMQSPLTMQLNENHFALHSETKTGVQNNLIESNPVNNKIHSKYDNVQSLPNEKIDKFTHNIKVNEQERTEEDDLLDLIDQELADGNDSKTNEQVLQVMDDTDEEEDFTIIHSPSMPLFKTDDCGFPLALFTKGSVCYPYIALQQHEVLQDINVRSFLIGATNCLFKQKKHLLDVVIDIITLEENNRIVIQDNELRKQLNLSTADLRFADILVRNVLDEKENVFLDPTGWEGGEEWLRLQFKLYLQALLATVQFSENEDDNHDFNHSFINAWKTTHNYRVWKSMNHSGITEEHCKHPCHGNLSVADMKLRLKSTEQGRKLSNAVTKTGTAVMHTGRMVGGAFNTAKSTVSSWFSGLMEERKSETGSESESEESS</sequence>
<comment type="similarity">
    <text evidence="1">Belongs to the AVL9 family.</text>
</comment>
<dbReference type="RefSeq" id="XP_006822126.1">
    <property type="nucleotide sequence ID" value="XM_006822063.1"/>
</dbReference>
<name>A0ABM0MQ35_SACKO</name>
<dbReference type="InterPro" id="IPR051731">
    <property type="entry name" value="DENND11/AVL9_GEFs"/>
</dbReference>
<dbReference type="Proteomes" id="UP000694865">
    <property type="component" value="Unplaced"/>
</dbReference>
<feature type="domain" description="UDENN" evidence="2">
    <location>
        <begin position="12"/>
        <end position="486"/>
    </location>
</feature>
<dbReference type="PANTHER" id="PTHR31017">
    <property type="entry name" value="LATE SECRETORY PATHWAY PROTEIN AVL9-RELATED"/>
    <property type="match status" value="1"/>
</dbReference>
<dbReference type="InterPro" id="IPR037516">
    <property type="entry name" value="Tripartite_DENN"/>
</dbReference>
<dbReference type="InterPro" id="IPR018307">
    <property type="entry name" value="ABL9/DENND6_dom"/>
</dbReference>
<organism evidence="3 4">
    <name type="scientific">Saccoglossus kowalevskii</name>
    <name type="common">Acorn worm</name>
    <dbReference type="NCBI Taxonomy" id="10224"/>
    <lineage>
        <taxon>Eukaryota</taxon>
        <taxon>Metazoa</taxon>
        <taxon>Hemichordata</taxon>
        <taxon>Enteropneusta</taxon>
        <taxon>Harrimaniidae</taxon>
        <taxon>Saccoglossus</taxon>
    </lineage>
</organism>
<keyword evidence="3" id="KW-1185">Reference proteome</keyword>
<dbReference type="PROSITE" id="PS50211">
    <property type="entry name" value="DENN"/>
    <property type="match status" value="1"/>
</dbReference>
<protein>
    <submittedName>
        <fullName evidence="4">Late secretory pathway protein AVL9 homolog</fullName>
    </submittedName>
</protein>